<accession>A0A0F5VBT3</accession>
<protein>
    <submittedName>
        <fullName evidence="1">Uncharacterized protein</fullName>
    </submittedName>
</protein>
<organism evidence="1 2">
    <name type="scientific">Photobacterium halotolerans</name>
    <dbReference type="NCBI Taxonomy" id="265726"/>
    <lineage>
        <taxon>Bacteria</taxon>
        <taxon>Pseudomonadati</taxon>
        <taxon>Pseudomonadota</taxon>
        <taxon>Gammaproteobacteria</taxon>
        <taxon>Vibrionales</taxon>
        <taxon>Vibrionaceae</taxon>
        <taxon>Photobacterium</taxon>
    </lineage>
</organism>
<name>A0A0F5VBT3_9GAMM</name>
<comment type="caution">
    <text evidence="1">The sequence shown here is derived from an EMBL/GenBank/DDBJ whole genome shotgun (WGS) entry which is preliminary data.</text>
</comment>
<reference evidence="1 2" key="1">
    <citation type="submission" date="2014-12" db="EMBL/GenBank/DDBJ databases">
        <title>Mercury Reductase activity and rhizosphere competence traits in the genome of root associated Photobacterium halotolerans MELD1.</title>
        <authorList>
            <person name="Mathew D.C."/>
            <person name="Huang C.-C."/>
        </authorList>
    </citation>
    <scope>NUCLEOTIDE SEQUENCE [LARGE SCALE GENOMIC DNA]</scope>
    <source>
        <strain evidence="1 2">MELD1</strain>
    </source>
</reference>
<evidence type="ECO:0000313" key="2">
    <source>
        <dbReference type="Proteomes" id="UP000033633"/>
    </source>
</evidence>
<gene>
    <name evidence="1" type="ORF">KY46_14295</name>
</gene>
<dbReference type="EMBL" id="JWYV01000012">
    <property type="protein sequence ID" value="KKC99256.1"/>
    <property type="molecule type" value="Genomic_DNA"/>
</dbReference>
<dbReference type="Proteomes" id="UP000033633">
    <property type="component" value="Unassembled WGS sequence"/>
</dbReference>
<dbReference type="PATRIC" id="fig|265726.11.peg.1101"/>
<proteinExistence type="predicted"/>
<sequence>MDPMSVFLVLLVCVSGLSWKVFFQAQCDCCVFKAVESWRVKGDGTGATGTGQAVTLLCHIHFSSGENET</sequence>
<keyword evidence="2" id="KW-1185">Reference proteome</keyword>
<evidence type="ECO:0000313" key="1">
    <source>
        <dbReference type="EMBL" id="KKC99256.1"/>
    </source>
</evidence>
<dbReference type="AlphaFoldDB" id="A0A0F5VBT3"/>